<feature type="transmembrane region" description="Helical" evidence="7">
    <location>
        <begin position="331"/>
        <end position="350"/>
    </location>
</feature>
<keyword evidence="4 7" id="KW-1133">Transmembrane helix</keyword>
<feature type="transmembrane region" description="Helical" evidence="7">
    <location>
        <begin position="393"/>
        <end position="412"/>
    </location>
</feature>
<dbReference type="PANTHER" id="PTHR43791">
    <property type="entry name" value="PERMEASE-RELATED"/>
    <property type="match status" value="1"/>
</dbReference>
<gene>
    <name evidence="9" type="ORF">NA57DRAFT_66026</name>
</gene>
<feature type="transmembrane region" description="Helical" evidence="7">
    <location>
        <begin position="362"/>
        <end position="381"/>
    </location>
</feature>
<feature type="transmembrane region" description="Helical" evidence="7">
    <location>
        <begin position="132"/>
        <end position="151"/>
    </location>
</feature>
<evidence type="ECO:0000313" key="10">
    <source>
        <dbReference type="Proteomes" id="UP000799772"/>
    </source>
</evidence>
<proteinExistence type="inferred from homology"/>
<comment type="subcellular location">
    <subcellularLocation>
        <location evidence="1">Membrane</location>
        <topology evidence="1">Multi-pass membrane protein</topology>
    </subcellularLocation>
</comment>
<dbReference type="GO" id="GO:0016020">
    <property type="term" value="C:membrane"/>
    <property type="evidence" value="ECO:0007669"/>
    <property type="project" value="UniProtKB-SubCell"/>
</dbReference>
<dbReference type="SUPFAM" id="SSF103473">
    <property type="entry name" value="MFS general substrate transporter"/>
    <property type="match status" value="1"/>
</dbReference>
<feature type="domain" description="Major facilitator superfamily (MFS) profile" evidence="8">
    <location>
        <begin position="67"/>
        <end position="482"/>
    </location>
</feature>
<comment type="caution">
    <text evidence="9">The sequence shown here is derived from an EMBL/GenBank/DDBJ whole genome shotgun (WGS) entry which is preliminary data.</text>
</comment>
<evidence type="ECO:0000259" key="8">
    <source>
        <dbReference type="PROSITE" id="PS50850"/>
    </source>
</evidence>
<evidence type="ECO:0000256" key="7">
    <source>
        <dbReference type="SAM" id="Phobius"/>
    </source>
</evidence>
<dbReference type="InterPro" id="IPR020846">
    <property type="entry name" value="MFS_dom"/>
</dbReference>
<evidence type="ECO:0000256" key="3">
    <source>
        <dbReference type="ARBA" id="ARBA00022692"/>
    </source>
</evidence>
<evidence type="ECO:0000313" key="9">
    <source>
        <dbReference type="EMBL" id="KAF2098644.1"/>
    </source>
</evidence>
<feature type="transmembrane region" description="Helical" evidence="7">
    <location>
        <begin position="226"/>
        <end position="246"/>
    </location>
</feature>
<evidence type="ECO:0000256" key="6">
    <source>
        <dbReference type="ARBA" id="ARBA00037968"/>
    </source>
</evidence>
<dbReference type="InterPro" id="IPR036259">
    <property type="entry name" value="MFS_trans_sf"/>
</dbReference>
<feature type="transmembrane region" description="Helical" evidence="7">
    <location>
        <begin position="163"/>
        <end position="183"/>
    </location>
</feature>
<dbReference type="PANTHER" id="PTHR43791:SF26">
    <property type="entry name" value="ALLANTOATE TRANSPORTER, PUTATIVE (AFU_ORTHOLOGUE AFUA_5G09470)-RELATED"/>
    <property type="match status" value="1"/>
</dbReference>
<feature type="transmembrane region" description="Helical" evidence="7">
    <location>
        <begin position="59"/>
        <end position="80"/>
    </location>
</feature>
<feature type="transmembrane region" description="Helical" evidence="7">
    <location>
        <begin position="195"/>
        <end position="214"/>
    </location>
</feature>
<accession>A0A9P4IGB4</accession>
<dbReference type="PROSITE" id="PS50850">
    <property type="entry name" value="MFS"/>
    <property type="match status" value="1"/>
</dbReference>
<reference evidence="9" key="1">
    <citation type="journal article" date="2020" name="Stud. Mycol.">
        <title>101 Dothideomycetes genomes: a test case for predicting lifestyles and emergence of pathogens.</title>
        <authorList>
            <person name="Haridas S."/>
            <person name="Albert R."/>
            <person name="Binder M."/>
            <person name="Bloem J."/>
            <person name="Labutti K."/>
            <person name="Salamov A."/>
            <person name="Andreopoulos B."/>
            <person name="Baker S."/>
            <person name="Barry K."/>
            <person name="Bills G."/>
            <person name="Bluhm B."/>
            <person name="Cannon C."/>
            <person name="Castanera R."/>
            <person name="Culley D."/>
            <person name="Daum C."/>
            <person name="Ezra D."/>
            <person name="Gonzalez J."/>
            <person name="Henrissat B."/>
            <person name="Kuo A."/>
            <person name="Liang C."/>
            <person name="Lipzen A."/>
            <person name="Lutzoni F."/>
            <person name="Magnuson J."/>
            <person name="Mondo S."/>
            <person name="Nolan M."/>
            <person name="Ohm R."/>
            <person name="Pangilinan J."/>
            <person name="Park H.-J."/>
            <person name="Ramirez L."/>
            <person name="Alfaro M."/>
            <person name="Sun H."/>
            <person name="Tritt A."/>
            <person name="Yoshinaga Y."/>
            <person name="Zwiers L.-H."/>
            <person name="Turgeon B."/>
            <person name="Goodwin S."/>
            <person name="Spatafora J."/>
            <person name="Crous P."/>
            <person name="Grigoriev I."/>
        </authorList>
    </citation>
    <scope>NUCLEOTIDE SEQUENCE</scope>
    <source>
        <strain evidence="9">CBS 133067</strain>
    </source>
</reference>
<keyword evidence="10" id="KW-1185">Reference proteome</keyword>
<keyword evidence="3 7" id="KW-0812">Transmembrane</keyword>
<dbReference type="GO" id="GO:0022857">
    <property type="term" value="F:transmembrane transporter activity"/>
    <property type="evidence" value="ECO:0007669"/>
    <property type="project" value="InterPro"/>
</dbReference>
<evidence type="ECO:0000256" key="4">
    <source>
        <dbReference type="ARBA" id="ARBA00022989"/>
    </source>
</evidence>
<sequence>MDSKSDPEQVSVTAAHSEFTPGHEKWLVSRTGDGDAAMALFASPAELSEPIDPEEERKLVWKIDLGILPYLTVCYAFFYIDKTTLSYAALFGLQEDLHLHGTQYSWLSSIFYFGFLAWALPTNLLLQRMPVAKYLGVNIFLWGVFLMLQAVSRNFTDLAVLRAISGAAESCSDPAFMIITSMWYTRRQQPVRMGLWYTANGLGTAFGGLLGYGIGHIGGSLASWRYEFLIIGALCCIWGVVMFIFLPDNPVTAPRLTDRERRIAIERIKGNQTGVENKHFKWYQLREALTDPKTFILFFLGIVATIPNGGITNFGTLIIKGFGFSTLVTTLLQVPYGFLTTFCILGCVYLNDWLAERLQRNTRCLMIVLFVLPNVCGAFMLRFVPSHLHVARLWGYYLTGPYNAAFVLILSLATANTAGHTKKVVTNAILFLGYCTGNLAGPFFYKSSQAPTYNLGIWSMIVSHLLQITTALVLRTLLSWENHRRDKAQAEAGVQQNLDETAFADMTDRENPNFRK</sequence>
<feature type="transmembrane region" description="Helical" evidence="7">
    <location>
        <begin position="457"/>
        <end position="478"/>
    </location>
</feature>
<dbReference type="InterPro" id="IPR011701">
    <property type="entry name" value="MFS"/>
</dbReference>
<organism evidence="9 10">
    <name type="scientific">Rhizodiscina lignyota</name>
    <dbReference type="NCBI Taxonomy" id="1504668"/>
    <lineage>
        <taxon>Eukaryota</taxon>
        <taxon>Fungi</taxon>
        <taxon>Dikarya</taxon>
        <taxon>Ascomycota</taxon>
        <taxon>Pezizomycotina</taxon>
        <taxon>Dothideomycetes</taxon>
        <taxon>Pleosporomycetidae</taxon>
        <taxon>Aulographales</taxon>
        <taxon>Rhizodiscinaceae</taxon>
        <taxon>Rhizodiscina</taxon>
    </lineage>
</organism>
<feature type="transmembrane region" description="Helical" evidence="7">
    <location>
        <begin position="424"/>
        <end position="445"/>
    </location>
</feature>
<dbReference type="Gene3D" id="1.20.1250.20">
    <property type="entry name" value="MFS general substrate transporter like domains"/>
    <property type="match status" value="1"/>
</dbReference>
<feature type="transmembrane region" description="Helical" evidence="7">
    <location>
        <begin position="295"/>
        <end position="319"/>
    </location>
</feature>
<keyword evidence="5 7" id="KW-0472">Membrane</keyword>
<dbReference type="Proteomes" id="UP000799772">
    <property type="component" value="Unassembled WGS sequence"/>
</dbReference>
<name>A0A9P4IGB4_9PEZI</name>
<dbReference type="EMBL" id="ML978126">
    <property type="protein sequence ID" value="KAF2098644.1"/>
    <property type="molecule type" value="Genomic_DNA"/>
</dbReference>
<comment type="similarity">
    <text evidence="6">Belongs to the major facilitator superfamily. Allantoate permease family.</text>
</comment>
<evidence type="ECO:0000256" key="5">
    <source>
        <dbReference type="ARBA" id="ARBA00023136"/>
    </source>
</evidence>
<dbReference type="Pfam" id="PF07690">
    <property type="entry name" value="MFS_1"/>
    <property type="match status" value="1"/>
</dbReference>
<evidence type="ECO:0000256" key="1">
    <source>
        <dbReference type="ARBA" id="ARBA00004141"/>
    </source>
</evidence>
<evidence type="ECO:0000256" key="2">
    <source>
        <dbReference type="ARBA" id="ARBA00022448"/>
    </source>
</evidence>
<dbReference type="FunFam" id="1.20.1250.20:FF:000064">
    <property type="entry name" value="MFS allantoate transporter"/>
    <property type="match status" value="1"/>
</dbReference>
<dbReference type="AlphaFoldDB" id="A0A9P4IGB4"/>
<protein>
    <submittedName>
        <fullName evidence="9">MFS general substrate transporter</fullName>
    </submittedName>
</protein>
<dbReference type="OrthoDB" id="6730379at2759"/>
<keyword evidence="2" id="KW-0813">Transport</keyword>
<feature type="transmembrane region" description="Helical" evidence="7">
    <location>
        <begin position="103"/>
        <end position="120"/>
    </location>
</feature>